<dbReference type="InterPro" id="IPR058193">
    <property type="entry name" value="VanY/YodJ_core_dom"/>
</dbReference>
<evidence type="ECO:0000259" key="2">
    <source>
        <dbReference type="Pfam" id="PF02557"/>
    </source>
</evidence>
<evidence type="ECO:0000313" key="3">
    <source>
        <dbReference type="EMBL" id="EAZ90428.1"/>
    </source>
</evidence>
<dbReference type="InterPro" id="IPR003709">
    <property type="entry name" value="VanY-like_core_dom"/>
</dbReference>
<feature type="domain" description="D-alanyl-D-alanine carboxypeptidase-like core" evidence="2">
    <location>
        <begin position="107"/>
        <end position="237"/>
    </location>
</feature>
<dbReference type="PANTHER" id="PTHR34385:SF1">
    <property type="entry name" value="PEPTIDOGLYCAN L-ALANYL-D-GLUTAMATE ENDOPEPTIDASE CWLK"/>
    <property type="match status" value="1"/>
</dbReference>
<comment type="caution">
    <text evidence="3">The sequence shown here is derived from an EMBL/GenBank/DDBJ whole genome shotgun (WGS) entry which is preliminary data.</text>
</comment>
<dbReference type="eggNOG" id="COG1876">
    <property type="taxonomic scope" value="Bacteria"/>
</dbReference>
<dbReference type="GO" id="GO:0006508">
    <property type="term" value="P:proteolysis"/>
    <property type="evidence" value="ECO:0007669"/>
    <property type="project" value="InterPro"/>
</dbReference>
<name>A3ISZ7_9CHRO</name>
<dbReference type="InterPro" id="IPR052179">
    <property type="entry name" value="DD-CPase-like"/>
</dbReference>
<keyword evidence="1" id="KW-0812">Transmembrane</keyword>
<dbReference type="EMBL" id="AAXW01000025">
    <property type="protein sequence ID" value="EAZ90428.1"/>
    <property type="molecule type" value="Genomic_DNA"/>
</dbReference>
<evidence type="ECO:0000313" key="4">
    <source>
        <dbReference type="Proteomes" id="UP000003781"/>
    </source>
</evidence>
<dbReference type="PANTHER" id="PTHR34385">
    <property type="entry name" value="D-ALANYL-D-ALANINE CARBOXYPEPTIDASE"/>
    <property type="match status" value="1"/>
</dbReference>
<accession>A3ISZ7</accession>
<dbReference type="OrthoDB" id="9792074at2"/>
<organism evidence="3 4">
    <name type="scientific">Crocosphaera chwakensis CCY0110</name>
    <dbReference type="NCBI Taxonomy" id="391612"/>
    <lineage>
        <taxon>Bacteria</taxon>
        <taxon>Bacillati</taxon>
        <taxon>Cyanobacteriota</taxon>
        <taxon>Cyanophyceae</taxon>
        <taxon>Oscillatoriophycideae</taxon>
        <taxon>Chroococcales</taxon>
        <taxon>Aphanothecaceae</taxon>
        <taxon>Crocosphaera</taxon>
        <taxon>Crocosphaera chwakensis</taxon>
    </lineage>
</organism>
<dbReference type="RefSeq" id="WP_008276502.1">
    <property type="nucleotide sequence ID" value="NZ_AAXW01000025.1"/>
</dbReference>
<sequence length="262" mass="29393">MNNKKKQRSTEDIPEALRDIPVSPKSSSVNPRLIMLGLGGLIIIVLGISGIIMLVSSLSQPNTVSVEPTPSPTPTPSPETIENILGHLPYEEADPSQLKAITNDGNIKLRKKAADSFLQMQRDARASGIILNPISGFRTVEQQKYLFFEIKRQRNQDTRERAEVSAPPKYSEHHTGYAVDIGDGQVPATNLSENFEQTPAFRWLENNAAKYSFELSFPRNNSQGISYEPWHWRYVGDTDSLKTFYEAQQLQNNFSSDENVVN</sequence>
<evidence type="ECO:0000256" key="1">
    <source>
        <dbReference type="SAM" id="Phobius"/>
    </source>
</evidence>
<dbReference type="AlphaFoldDB" id="A3ISZ7"/>
<feature type="transmembrane region" description="Helical" evidence="1">
    <location>
        <begin position="33"/>
        <end position="55"/>
    </location>
</feature>
<reference evidence="3 4" key="1">
    <citation type="submission" date="2007-03" db="EMBL/GenBank/DDBJ databases">
        <authorList>
            <person name="Stal L."/>
            <person name="Ferriera S."/>
            <person name="Johnson J."/>
            <person name="Kravitz S."/>
            <person name="Beeson K."/>
            <person name="Sutton G."/>
            <person name="Rogers Y.-H."/>
            <person name="Friedman R."/>
            <person name="Frazier M."/>
            <person name="Venter J.C."/>
        </authorList>
    </citation>
    <scope>NUCLEOTIDE SEQUENCE [LARGE SCALE GENOMIC DNA]</scope>
    <source>
        <strain evidence="3 4">CCY0110</strain>
    </source>
</reference>
<dbReference type="InterPro" id="IPR009045">
    <property type="entry name" value="Zn_M74/Hedgehog-like"/>
</dbReference>
<protein>
    <recommendedName>
        <fullName evidence="2">D-alanyl-D-alanine carboxypeptidase-like core domain-containing protein</fullName>
    </recommendedName>
</protein>
<keyword evidence="1" id="KW-1133">Transmembrane helix</keyword>
<dbReference type="GO" id="GO:0008233">
    <property type="term" value="F:peptidase activity"/>
    <property type="evidence" value="ECO:0007669"/>
    <property type="project" value="InterPro"/>
</dbReference>
<gene>
    <name evidence="3" type="ORF">CY0110_28884</name>
</gene>
<proteinExistence type="predicted"/>
<keyword evidence="1" id="KW-0472">Membrane</keyword>
<keyword evidence="4" id="KW-1185">Reference proteome</keyword>
<dbReference type="CDD" id="cd14852">
    <property type="entry name" value="LD-carboxypeptidase"/>
    <property type="match status" value="1"/>
</dbReference>
<dbReference type="Proteomes" id="UP000003781">
    <property type="component" value="Unassembled WGS sequence"/>
</dbReference>
<dbReference type="Gene3D" id="3.30.1380.10">
    <property type="match status" value="1"/>
</dbReference>
<dbReference type="SUPFAM" id="SSF55166">
    <property type="entry name" value="Hedgehog/DD-peptidase"/>
    <property type="match status" value="1"/>
</dbReference>
<dbReference type="Pfam" id="PF02557">
    <property type="entry name" value="VanY"/>
    <property type="match status" value="1"/>
</dbReference>